<reference evidence="2" key="1">
    <citation type="journal article" date="2019" name="Int. J. Syst. Evol. Microbiol.">
        <title>The Global Catalogue of Microorganisms (GCM) 10K type strain sequencing project: providing services to taxonomists for standard genome sequencing and annotation.</title>
        <authorList>
            <consortium name="The Broad Institute Genomics Platform"/>
            <consortium name="The Broad Institute Genome Sequencing Center for Infectious Disease"/>
            <person name="Wu L."/>
            <person name="Ma J."/>
        </authorList>
    </citation>
    <scope>NUCLEOTIDE SEQUENCE [LARGE SCALE GENOMIC DNA]</scope>
    <source>
        <strain evidence="2">JCM 17225</strain>
    </source>
</reference>
<gene>
    <name evidence="1" type="ORF">GCM10022409_27280</name>
</gene>
<organism evidence="1 2">
    <name type="scientific">Hymenobacter glaciei</name>
    <dbReference type="NCBI Taxonomy" id="877209"/>
    <lineage>
        <taxon>Bacteria</taxon>
        <taxon>Pseudomonadati</taxon>
        <taxon>Bacteroidota</taxon>
        <taxon>Cytophagia</taxon>
        <taxon>Cytophagales</taxon>
        <taxon>Hymenobacteraceae</taxon>
        <taxon>Hymenobacter</taxon>
    </lineage>
</organism>
<evidence type="ECO:0000313" key="1">
    <source>
        <dbReference type="EMBL" id="GAA4039994.1"/>
    </source>
</evidence>
<dbReference type="EMBL" id="BAABDK010000021">
    <property type="protein sequence ID" value="GAA4039994.1"/>
    <property type="molecule type" value="Genomic_DNA"/>
</dbReference>
<dbReference type="InterPro" id="IPR026444">
    <property type="entry name" value="Secre_tail"/>
</dbReference>
<dbReference type="Proteomes" id="UP001501469">
    <property type="component" value="Unassembled WGS sequence"/>
</dbReference>
<comment type="caution">
    <text evidence="1">The sequence shown here is derived from an EMBL/GenBank/DDBJ whole genome shotgun (WGS) entry which is preliminary data.</text>
</comment>
<accession>A0ABP7UBV2</accession>
<evidence type="ECO:0008006" key="3">
    <source>
        <dbReference type="Google" id="ProtNLM"/>
    </source>
</evidence>
<proteinExistence type="predicted"/>
<dbReference type="NCBIfam" id="TIGR04183">
    <property type="entry name" value="Por_Secre_tail"/>
    <property type="match status" value="1"/>
</dbReference>
<name>A0ABP7UBV2_9BACT</name>
<keyword evidence="2" id="KW-1185">Reference proteome</keyword>
<evidence type="ECO:0000313" key="2">
    <source>
        <dbReference type="Proteomes" id="UP001501469"/>
    </source>
</evidence>
<sequence>MQQGPSVAATPLGPNTPGSCQAPSAIYPLYDFTTYAATVTLPPGQWTMSTRLGNRPDIANIAGGAGNYLYTDVYLDNRANGSSSVLNTSPQFDPQDIPIQYVCVNQRSTFGFSATEPEGDSLVYSLTAPLDNCGTPVAYNPYPGADAGTLPVANSTTCRMAVTALNGGNLFTPSLPIPVAFDTTGSCPLRQGMPAFRFNQTARTITFTPSRYVPVTTAGDGSNKYQVVVLIEEYRRLGGVRRLIGRVRREAVLIVTNCAGNTLPTPVQATAQTINSGTLAINTADTTQLEIAACSYSRVVLRFTDPDNLKTPSAHQLLTVTLPADINTNPQLLASGDIGTFGLSGNGTETPVGTFIFQPSPAVVGRIIRVNIRTEDNANPIKGVQNRVVLIRVVRRNPAAVAAAGITSSAAEVCAGASVLLQARDLRPDSVRRLASNTTVAQTYAYRWTVRGDGLAANQASSAAITATPTRTSRYTLEVSPTSGFGPGCSDTTSILVRVLPAVAAPTVSRSGALLTSSYASGNQWYRDGLPLTGATGRTLTVVASGNYTVQTTVSGPAGSCLSPMSAAQAVVLGNLSALSGTNLSVVPNPTPDGRLNVLLTGYRQPIELRLFDALGRLLNQISVPNPNPQGTSQPLDLGSAGGGVYLLQVRTATSLETRRIVRE</sequence>
<protein>
    <recommendedName>
        <fullName evidence="3">Secretion system C-terminal sorting domain-containing protein</fullName>
    </recommendedName>
</protein>